<dbReference type="CDD" id="cd06824">
    <property type="entry name" value="PLPDE_III_Yggs_like"/>
    <property type="match status" value="1"/>
</dbReference>
<dbReference type="PIRSF" id="PIRSF004848">
    <property type="entry name" value="YBL036c_PLPDEIII"/>
    <property type="match status" value="1"/>
</dbReference>
<evidence type="ECO:0000256" key="5">
    <source>
        <dbReference type="SAM" id="Coils"/>
    </source>
</evidence>
<feature type="modified residue" description="N6-(pyridoxal phosphate)lysine" evidence="2 3">
    <location>
        <position position="36"/>
    </location>
</feature>
<dbReference type="OrthoDB" id="9804072at2"/>
<dbReference type="FunFam" id="3.20.20.10:FF:000018">
    <property type="entry name" value="Pyridoxal phosphate homeostasis protein"/>
    <property type="match status" value="1"/>
</dbReference>
<feature type="coiled-coil region" evidence="5">
    <location>
        <begin position="1"/>
        <end position="28"/>
    </location>
</feature>
<dbReference type="GO" id="GO:0030170">
    <property type="term" value="F:pyridoxal phosphate binding"/>
    <property type="evidence" value="ECO:0007669"/>
    <property type="project" value="UniProtKB-UniRule"/>
</dbReference>
<dbReference type="PANTHER" id="PTHR10146:SF14">
    <property type="entry name" value="PYRIDOXAL PHOSPHATE HOMEOSTASIS PROTEIN"/>
    <property type="match status" value="1"/>
</dbReference>
<organism evidence="7 8">
    <name type="scientific">Pseudidiomarina marina</name>
    <dbReference type="NCBI Taxonomy" id="502366"/>
    <lineage>
        <taxon>Bacteria</taxon>
        <taxon>Pseudomonadati</taxon>
        <taxon>Pseudomonadota</taxon>
        <taxon>Gammaproteobacteria</taxon>
        <taxon>Alteromonadales</taxon>
        <taxon>Idiomarinaceae</taxon>
        <taxon>Pseudidiomarina</taxon>
    </lineage>
</organism>
<dbReference type="InterPro" id="IPR029066">
    <property type="entry name" value="PLP-binding_barrel"/>
</dbReference>
<evidence type="ECO:0000256" key="2">
    <source>
        <dbReference type="HAMAP-Rule" id="MF_02087"/>
    </source>
</evidence>
<dbReference type="Gene3D" id="3.20.20.10">
    <property type="entry name" value="Alanine racemase"/>
    <property type="match status" value="1"/>
</dbReference>
<comment type="similarity">
    <text evidence="2 4">Belongs to the pyridoxal phosphate-binding protein YggS/PROSC family.</text>
</comment>
<gene>
    <name evidence="7" type="ORF">CWI76_00140</name>
</gene>
<comment type="function">
    <text evidence="2">Pyridoxal 5'-phosphate (PLP)-binding protein, which is involved in PLP homeostasis.</text>
</comment>
<dbReference type="AlphaFoldDB" id="A0A432YIE3"/>
<evidence type="ECO:0000313" key="8">
    <source>
        <dbReference type="Proteomes" id="UP000288127"/>
    </source>
</evidence>
<dbReference type="PROSITE" id="PS01211">
    <property type="entry name" value="UPF0001"/>
    <property type="match status" value="1"/>
</dbReference>
<keyword evidence="8" id="KW-1185">Reference proteome</keyword>
<evidence type="ECO:0000313" key="7">
    <source>
        <dbReference type="EMBL" id="RUO60737.1"/>
    </source>
</evidence>
<evidence type="ECO:0000259" key="6">
    <source>
        <dbReference type="Pfam" id="PF01168"/>
    </source>
</evidence>
<dbReference type="PANTHER" id="PTHR10146">
    <property type="entry name" value="PROLINE SYNTHETASE CO-TRANSCRIBED BACTERIAL HOMOLOG PROTEIN"/>
    <property type="match status" value="1"/>
</dbReference>
<feature type="domain" description="Alanine racemase N-terminal" evidence="6">
    <location>
        <begin position="20"/>
        <end position="226"/>
    </location>
</feature>
<name>A0A432YIE3_9GAMM</name>
<evidence type="ECO:0000256" key="1">
    <source>
        <dbReference type="ARBA" id="ARBA00022898"/>
    </source>
</evidence>
<dbReference type="Pfam" id="PF01168">
    <property type="entry name" value="Ala_racemase_N"/>
    <property type="match status" value="1"/>
</dbReference>
<dbReference type="InterPro" id="IPR001608">
    <property type="entry name" value="Ala_racemase_N"/>
</dbReference>
<keyword evidence="1 2" id="KW-0663">Pyridoxal phosphate</keyword>
<keyword evidence="5" id="KW-0175">Coiled coil</keyword>
<comment type="cofactor">
    <cofactor evidence="3">
        <name>pyridoxal 5'-phosphate</name>
        <dbReference type="ChEBI" id="CHEBI:597326"/>
    </cofactor>
</comment>
<dbReference type="HAMAP" id="MF_02087">
    <property type="entry name" value="PLP_homeostasis"/>
    <property type="match status" value="1"/>
</dbReference>
<dbReference type="NCBIfam" id="TIGR00044">
    <property type="entry name" value="YggS family pyridoxal phosphate-dependent enzyme"/>
    <property type="match status" value="1"/>
</dbReference>
<dbReference type="SUPFAM" id="SSF51419">
    <property type="entry name" value="PLP-binding barrel"/>
    <property type="match status" value="1"/>
</dbReference>
<dbReference type="EMBL" id="PIPZ01000001">
    <property type="protein sequence ID" value="RUO60737.1"/>
    <property type="molecule type" value="Genomic_DNA"/>
</dbReference>
<accession>A0A432YIE3</accession>
<evidence type="ECO:0000256" key="3">
    <source>
        <dbReference type="PIRSR" id="PIRSR004848-1"/>
    </source>
</evidence>
<reference evidence="8" key="1">
    <citation type="journal article" date="2018" name="Front. Microbiol.">
        <title>Genome-Based Analysis Reveals the Taxonomy and Diversity of the Family Idiomarinaceae.</title>
        <authorList>
            <person name="Liu Y."/>
            <person name="Lai Q."/>
            <person name="Shao Z."/>
        </authorList>
    </citation>
    <scope>NUCLEOTIDE SEQUENCE [LARGE SCALE GENOMIC DNA]</scope>
    <source>
        <strain evidence="8">PIM1</strain>
    </source>
</reference>
<dbReference type="RefSeq" id="WP_126758387.1">
    <property type="nucleotide sequence ID" value="NZ_PIPZ01000001.1"/>
</dbReference>
<dbReference type="Proteomes" id="UP000288127">
    <property type="component" value="Unassembled WGS sequence"/>
</dbReference>
<sequence>MNSIAERIKEVRNEIARVCEQYQRKQNSVKLIAVSKTKPAADIASAYHAGQRDFGENYVQEAIAKIMQLSEYDITWHFIGPIQSNKTRDIAEHFAWVHSVDRAKIARRLAQQRPAEMPPLNVLIQVNIDDDQAKSGVAPEEVAELAAVINDLPQIQLRGLMTIPAVQSEPSASASSFAAMQRLFLELQSQYKQVDTLSMGMSADWPYAVAAGATMIRIGTAVFGARVNTPKNTGDPA</sequence>
<proteinExistence type="inferred from homology"/>
<evidence type="ECO:0000256" key="4">
    <source>
        <dbReference type="RuleBase" id="RU004514"/>
    </source>
</evidence>
<comment type="caution">
    <text evidence="7">The sequence shown here is derived from an EMBL/GenBank/DDBJ whole genome shotgun (WGS) entry which is preliminary data.</text>
</comment>
<dbReference type="InterPro" id="IPR011078">
    <property type="entry name" value="PyrdxlP_homeostasis"/>
</dbReference>
<protein>
    <recommendedName>
        <fullName evidence="2">Pyridoxal phosphate homeostasis protein</fullName>
        <shortName evidence="2">PLP homeostasis protein</shortName>
    </recommendedName>
</protein>